<dbReference type="STRING" id="1072389.K1WQW0"/>
<feature type="compositionally biased region" description="Polar residues" evidence="1">
    <location>
        <begin position="776"/>
        <end position="800"/>
    </location>
</feature>
<feature type="region of interest" description="Disordered" evidence="1">
    <location>
        <begin position="1052"/>
        <end position="1071"/>
    </location>
</feature>
<organism evidence="2 3">
    <name type="scientific">Marssonina brunnea f. sp. multigermtubi (strain MB_m1)</name>
    <name type="common">Marssonina leaf spot fungus</name>
    <dbReference type="NCBI Taxonomy" id="1072389"/>
    <lineage>
        <taxon>Eukaryota</taxon>
        <taxon>Fungi</taxon>
        <taxon>Dikarya</taxon>
        <taxon>Ascomycota</taxon>
        <taxon>Pezizomycotina</taxon>
        <taxon>Leotiomycetes</taxon>
        <taxon>Helotiales</taxon>
        <taxon>Drepanopezizaceae</taxon>
        <taxon>Drepanopeziza</taxon>
    </lineage>
</organism>
<feature type="compositionally biased region" description="Polar residues" evidence="1">
    <location>
        <begin position="965"/>
        <end position="993"/>
    </location>
</feature>
<proteinExistence type="predicted"/>
<dbReference type="OrthoDB" id="4966at2759"/>
<feature type="compositionally biased region" description="Low complexity" evidence="1">
    <location>
        <begin position="1006"/>
        <end position="1031"/>
    </location>
</feature>
<accession>K1WQW0</accession>
<dbReference type="RefSeq" id="XP_007294832.1">
    <property type="nucleotide sequence ID" value="XM_007294770.1"/>
</dbReference>
<feature type="region of interest" description="Disordered" evidence="1">
    <location>
        <begin position="872"/>
        <end position="1038"/>
    </location>
</feature>
<protein>
    <submittedName>
        <fullName evidence="2">Uncharacterized protein</fullName>
    </submittedName>
</protein>
<dbReference type="HOGENOM" id="CLU_279279_0_0_1"/>
<dbReference type="InParanoid" id="K1WQW0"/>
<dbReference type="GeneID" id="18762878"/>
<feature type="compositionally biased region" description="Basic and acidic residues" evidence="1">
    <location>
        <begin position="505"/>
        <end position="526"/>
    </location>
</feature>
<feature type="region of interest" description="Disordered" evidence="1">
    <location>
        <begin position="453"/>
        <end position="472"/>
    </location>
</feature>
<dbReference type="AlphaFoldDB" id="K1WQW0"/>
<feature type="region of interest" description="Disordered" evidence="1">
    <location>
        <begin position="693"/>
        <end position="800"/>
    </location>
</feature>
<feature type="compositionally biased region" description="Pro residues" evidence="1">
    <location>
        <begin position="599"/>
        <end position="610"/>
    </location>
</feature>
<dbReference type="eggNOG" id="ENOG502SMUV">
    <property type="taxonomic scope" value="Eukaryota"/>
</dbReference>
<feature type="compositionally biased region" description="Basic and acidic residues" evidence="1">
    <location>
        <begin position="570"/>
        <end position="579"/>
    </location>
</feature>
<evidence type="ECO:0000313" key="2">
    <source>
        <dbReference type="EMBL" id="EKD14732.1"/>
    </source>
</evidence>
<name>K1WQW0_MARBU</name>
<keyword evidence="3" id="KW-1185">Reference proteome</keyword>
<gene>
    <name evidence="2" type="ORF">MBM_06943</name>
</gene>
<evidence type="ECO:0000313" key="3">
    <source>
        <dbReference type="Proteomes" id="UP000006753"/>
    </source>
</evidence>
<feature type="compositionally biased region" description="Low complexity" evidence="1">
    <location>
        <begin position="1062"/>
        <end position="1071"/>
    </location>
</feature>
<feature type="region of interest" description="Disordered" evidence="1">
    <location>
        <begin position="488"/>
        <end position="530"/>
    </location>
</feature>
<reference evidence="2 3" key="1">
    <citation type="journal article" date="2012" name="BMC Genomics">
        <title>Sequencing the genome of Marssonina brunnea reveals fungus-poplar co-evolution.</title>
        <authorList>
            <person name="Zhu S."/>
            <person name="Cao Y.-Z."/>
            <person name="Jiang C."/>
            <person name="Tan B.-Y."/>
            <person name="Wang Z."/>
            <person name="Feng S."/>
            <person name="Zhang L."/>
            <person name="Su X.-H."/>
            <person name="Brejova B."/>
            <person name="Vinar T."/>
            <person name="Xu M."/>
            <person name="Wang M.-X."/>
            <person name="Zhang S.-G."/>
            <person name="Huang M.-R."/>
            <person name="Wu R."/>
            <person name="Zhou Y."/>
        </authorList>
    </citation>
    <scope>NUCLEOTIDE SEQUENCE [LARGE SCALE GENOMIC DNA]</scope>
    <source>
        <strain evidence="2 3">MB_m1</strain>
    </source>
</reference>
<feature type="compositionally biased region" description="Basic and acidic residues" evidence="1">
    <location>
        <begin position="457"/>
        <end position="472"/>
    </location>
</feature>
<feature type="compositionally biased region" description="Polar residues" evidence="1">
    <location>
        <begin position="910"/>
        <end position="925"/>
    </location>
</feature>
<dbReference type="EMBL" id="JH921444">
    <property type="protein sequence ID" value="EKD14732.1"/>
    <property type="molecule type" value="Genomic_DNA"/>
</dbReference>
<sequence>MNHPDPANDPPTANVRLRPPLTPTPHIPQPLNPSNARAFSAVWENEIARVMLASTQSDEDWERLRERRAQAERARRWVSEEEVAAAGIMGGGVEEERMRRKGMVEGWGDGDGEGEGSLINVEVHDEMDVDAMDVDMDTDQCDQKVKGKGKENATDENTRDWFVRMSSAPELLMELAKYMDMPSLLTLYSMSQPFNNILNGHLSHALRACAAAQAPESSRVFPFTLYESLCMPDPVGRPHPIRKEEVRKVPSLRWLQMVVHREKSVRDILACLARQGHRTPAGMSLTLKKMWLVMDISTSARRAQVMHSRSYFTNMDLYNIQLFVVKLDMRFNDPIDGPADDHLRKLMLGQKGLTPLRRMLRRERFTKEVDVIKAAIRYDWAPPEEYAHLSLFGIGYDEVGTGHLEGWGKGNAHLDRPDELVVMESVKRGLRLKNHIIGMMLWGYVDPVTGLDTPPTDDEKYMSDEGEKPEHPLKQDYDWFEIEPPVYEESEQLKESNNPRYAIQKQREREKSKDEEKRMRNFERRMAGGLKRRRGRVATLAKTMVVDIPNAGESSTATLPIIVTTRLDDPREGAQERGHAAATENAGTRPEPGSRPNLPARPQPPLPPLKPRSRAAVEIAAVSMAHRMSPANAFRPAAPIQAVQNTNALGRGQPIIPQPAAPTQAVQNINTLGRGQPMQVPAAQQAGIHGMGRAQNTAAPTGQQFGPSAASQANTQNSHTLGSGRSQSLPGPTNASHMGTHGLVRSQGTATPAAQHFSSPATPASGRGQPAHGAGSASNQHMSALGSGRSQPSALPTGQQASLSFTLQPVVQSMSTLGLGSSQPSQYPSFFQQIDDLATSTSPALRPATAQSPTTQRGAQHMQAFGMAAAQHGAATSQGAVPQTTRPHPRAASPGLQNPNPLGLGRGQITAPQTTPINSTTQSINAVGRRRAVAFGSGSSAPSTWMGGRNRNGRGRRRENPAFPQDTSPGSANAQPLTNQQSHDPTRAQSMHTLRSDPGSAFGLHPAATAQGPAAAGFFPPPQQQLLPQPTTFSGTVHLGAQHNPAMRIGPGAQTFGAQQRAPTEPQLTQQQATTQQQQFPAPQAAAIPQQAIPRLGALFAPYTTEIEVAMSGVMTWVLDGETGARRIN</sequence>
<dbReference type="Proteomes" id="UP000006753">
    <property type="component" value="Unassembled WGS sequence"/>
</dbReference>
<dbReference type="KEGG" id="mbe:MBM_06943"/>
<feature type="compositionally biased region" description="Polar residues" evidence="1">
    <location>
        <begin position="746"/>
        <end position="762"/>
    </location>
</feature>
<evidence type="ECO:0000256" key="1">
    <source>
        <dbReference type="SAM" id="MobiDB-lite"/>
    </source>
</evidence>
<feature type="compositionally biased region" description="Pro residues" evidence="1">
    <location>
        <begin position="20"/>
        <end position="31"/>
    </location>
</feature>
<feature type="region of interest" description="Disordered" evidence="1">
    <location>
        <begin position="570"/>
        <end position="612"/>
    </location>
</feature>
<feature type="region of interest" description="Disordered" evidence="1">
    <location>
        <begin position="1"/>
        <end position="34"/>
    </location>
</feature>
<feature type="compositionally biased region" description="Polar residues" evidence="1">
    <location>
        <begin position="694"/>
        <end position="737"/>
    </location>
</feature>